<dbReference type="AlphaFoldDB" id="A0AAP2S3J3"/>
<dbReference type="EMBL" id="WJZX01000082">
    <property type="protein sequence ID" value="MCF5656933.1"/>
    <property type="molecule type" value="Genomic_DNA"/>
</dbReference>
<reference evidence="1" key="1">
    <citation type="submission" date="2019-11" db="EMBL/GenBank/DDBJ databases">
        <title>Epiphytic Pseudomonas syringae from cherry orchards.</title>
        <authorList>
            <person name="Hulin M.T."/>
        </authorList>
    </citation>
    <scope>NUCLEOTIDE SEQUENCE</scope>
    <source>
        <strain evidence="1">PA-2-1F</strain>
    </source>
</reference>
<sequence>MLFSLLDKFFNRPLTDEAFAKKFMDSTRKAGFSENLNFEKNEFRIRHGDGSYFNLHNAFRDYKNEEKAKKPAVLTGYVSTLLEAGRKTETVFDNVKTKLRPGDCKPSLL</sequence>
<evidence type="ECO:0000313" key="2">
    <source>
        <dbReference type="Proteomes" id="UP000814126"/>
    </source>
</evidence>
<protein>
    <submittedName>
        <fullName evidence="1">Uncharacterized protein</fullName>
    </submittedName>
</protein>
<evidence type="ECO:0000313" key="1">
    <source>
        <dbReference type="EMBL" id="MCF5656933.1"/>
    </source>
</evidence>
<gene>
    <name evidence="1" type="ORF">GIV46_18130</name>
</gene>
<organism evidence="1 2">
    <name type="scientific">Pseudomonas poae</name>
    <dbReference type="NCBI Taxonomy" id="200451"/>
    <lineage>
        <taxon>Bacteria</taxon>
        <taxon>Pseudomonadati</taxon>
        <taxon>Pseudomonadota</taxon>
        <taxon>Gammaproteobacteria</taxon>
        <taxon>Pseudomonadales</taxon>
        <taxon>Pseudomonadaceae</taxon>
        <taxon>Pseudomonas</taxon>
    </lineage>
</organism>
<dbReference type="Proteomes" id="UP000814126">
    <property type="component" value="Unassembled WGS sequence"/>
</dbReference>
<accession>A0AAP2S3J3</accession>
<name>A0AAP2S3J3_9PSED</name>
<dbReference type="RefSeq" id="WP_236326346.1">
    <property type="nucleotide sequence ID" value="NZ_WJZX01000082.1"/>
</dbReference>
<comment type="caution">
    <text evidence="1">The sequence shown here is derived from an EMBL/GenBank/DDBJ whole genome shotgun (WGS) entry which is preliminary data.</text>
</comment>
<proteinExistence type="predicted"/>